<gene>
    <name evidence="4" type="ORF">AALT52_05460</name>
</gene>
<dbReference type="Pfam" id="PF00583">
    <property type="entry name" value="Acetyltransf_1"/>
    <property type="match status" value="1"/>
</dbReference>
<evidence type="ECO:0000256" key="2">
    <source>
        <dbReference type="ARBA" id="ARBA00023315"/>
    </source>
</evidence>
<accession>A0ABV4DPD6</accession>
<dbReference type="InterPro" id="IPR051556">
    <property type="entry name" value="N-term/lysine_N-AcTrnsfr"/>
</dbReference>
<dbReference type="InterPro" id="IPR016181">
    <property type="entry name" value="Acyl_CoA_acyltransferase"/>
</dbReference>
<dbReference type="InterPro" id="IPR000182">
    <property type="entry name" value="GNAT_dom"/>
</dbReference>
<dbReference type="PANTHER" id="PTHR42919:SF8">
    <property type="entry name" value="N-ALPHA-ACETYLTRANSFERASE 50"/>
    <property type="match status" value="1"/>
</dbReference>
<dbReference type="EMBL" id="JBCLUF010000015">
    <property type="protein sequence ID" value="MEY8662332.1"/>
    <property type="molecule type" value="Genomic_DNA"/>
</dbReference>
<dbReference type="CDD" id="cd04301">
    <property type="entry name" value="NAT_SF"/>
    <property type="match status" value="1"/>
</dbReference>
<proteinExistence type="predicted"/>
<dbReference type="Proteomes" id="UP001565236">
    <property type="component" value="Unassembled WGS sequence"/>
</dbReference>
<dbReference type="Gene3D" id="3.40.630.30">
    <property type="match status" value="1"/>
</dbReference>
<evidence type="ECO:0000313" key="5">
    <source>
        <dbReference type="Proteomes" id="UP001565236"/>
    </source>
</evidence>
<keyword evidence="1" id="KW-0808">Transferase</keyword>
<keyword evidence="2" id="KW-0012">Acyltransferase</keyword>
<evidence type="ECO:0000259" key="3">
    <source>
        <dbReference type="PROSITE" id="PS51186"/>
    </source>
</evidence>
<dbReference type="RefSeq" id="WP_369941795.1">
    <property type="nucleotide sequence ID" value="NZ_JBCLUF010000015.1"/>
</dbReference>
<evidence type="ECO:0000256" key="1">
    <source>
        <dbReference type="ARBA" id="ARBA00022679"/>
    </source>
</evidence>
<feature type="domain" description="N-acetyltransferase" evidence="3">
    <location>
        <begin position="3"/>
        <end position="172"/>
    </location>
</feature>
<dbReference type="PANTHER" id="PTHR42919">
    <property type="entry name" value="N-ALPHA-ACETYLTRANSFERASE"/>
    <property type="match status" value="1"/>
</dbReference>
<comment type="caution">
    <text evidence="4">The sequence shown here is derived from an EMBL/GenBank/DDBJ whole genome shotgun (WGS) entry which is preliminary data.</text>
</comment>
<protein>
    <submittedName>
        <fullName evidence="4">GNAT family N-acetyltransferase</fullName>
    </submittedName>
</protein>
<keyword evidence="5" id="KW-1185">Reference proteome</keyword>
<organism evidence="4 5">
    <name type="scientific">Ligilactobacillus faecis</name>
    <dbReference type="NCBI Taxonomy" id="762833"/>
    <lineage>
        <taxon>Bacteria</taxon>
        <taxon>Bacillati</taxon>
        <taxon>Bacillota</taxon>
        <taxon>Bacilli</taxon>
        <taxon>Lactobacillales</taxon>
        <taxon>Lactobacillaceae</taxon>
        <taxon>Ligilactobacillus</taxon>
    </lineage>
</organism>
<dbReference type="PROSITE" id="PS51186">
    <property type="entry name" value="GNAT"/>
    <property type="match status" value="1"/>
</dbReference>
<reference evidence="4 5" key="1">
    <citation type="submission" date="2024-03" db="EMBL/GenBank/DDBJ databases">
        <title>Mouse gut bacterial collection (mGBC) of GemPharmatech.</title>
        <authorList>
            <person name="He Y."/>
            <person name="Dong L."/>
            <person name="Wu D."/>
            <person name="Gao X."/>
            <person name="Lin Z."/>
        </authorList>
    </citation>
    <scope>NUCLEOTIDE SEQUENCE [LARGE SCALE GENOMIC DNA]</scope>
    <source>
        <strain evidence="4 5">15-30</strain>
    </source>
</reference>
<name>A0ABV4DPD6_9LACO</name>
<evidence type="ECO:0000313" key="4">
    <source>
        <dbReference type="EMBL" id="MEY8662332.1"/>
    </source>
</evidence>
<sequence length="173" mass="19975">MKKDLRQVTVAEVKTLQALSITTFSETFATTNDPKELTLYLQKAYALEKLTRELQDKDSYFYFAYLDGELAGYLKLNVNEAQTEQVALNALEIERIYLKADFKRQGLGRFLLEHALKVAKEKHCSTVWLGVWEKNFSALAFYKKLGFTEQGAHSFFLGNEEQTDLIMVKRLEN</sequence>
<dbReference type="SUPFAM" id="SSF55729">
    <property type="entry name" value="Acyl-CoA N-acyltransferases (Nat)"/>
    <property type="match status" value="1"/>
</dbReference>